<dbReference type="SMART" id="SM00823">
    <property type="entry name" value="PKS_PP"/>
    <property type="match status" value="3"/>
</dbReference>
<gene>
    <name evidence="11" type="ORF">QU665_01330</name>
</gene>
<dbReference type="InterPro" id="IPR029058">
    <property type="entry name" value="AB_hydrolase_fold"/>
</dbReference>
<dbReference type="Gene3D" id="3.40.50.1820">
    <property type="entry name" value="alpha/beta hydrolase"/>
    <property type="match status" value="1"/>
</dbReference>
<proteinExistence type="predicted"/>
<name>A0AAW9KY79_9ACTO</name>
<dbReference type="GO" id="GO:0006633">
    <property type="term" value="P:fatty acid biosynthetic process"/>
    <property type="evidence" value="ECO:0007669"/>
    <property type="project" value="InterPro"/>
</dbReference>
<accession>A0AAW9KY79</accession>
<dbReference type="RefSeq" id="WP_322911411.1">
    <property type="nucleotide sequence ID" value="NZ_JAXBCZ010000001.1"/>
</dbReference>
<dbReference type="PROSITE" id="PS00477">
    <property type="entry name" value="ALPHA_2_MACROGLOBULIN"/>
    <property type="match status" value="1"/>
</dbReference>
<comment type="caution">
    <text evidence="11">The sequence shown here is derived from an EMBL/GenBank/DDBJ whole genome shotgun (WGS) entry which is preliminary data.</text>
</comment>
<dbReference type="Gene3D" id="3.40.50.720">
    <property type="entry name" value="NAD(P)-binding Rossmann-like Domain"/>
    <property type="match status" value="2"/>
</dbReference>
<dbReference type="InterPro" id="IPR009081">
    <property type="entry name" value="PP-bd_ACP"/>
</dbReference>
<evidence type="ECO:0000256" key="2">
    <source>
        <dbReference type="ARBA" id="ARBA00022553"/>
    </source>
</evidence>
<dbReference type="InterPro" id="IPR036291">
    <property type="entry name" value="NAD(P)-bd_dom_sf"/>
</dbReference>
<dbReference type="Pfam" id="PF08659">
    <property type="entry name" value="KR"/>
    <property type="match status" value="2"/>
</dbReference>
<dbReference type="InterPro" id="IPR016039">
    <property type="entry name" value="Thiolase-like"/>
</dbReference>
<dbReference type="SUPFAM" id="SSF51735">
    <property type="entry name" value="NAD(P)-binding Rossmann-fold domains"/>
    <property type="match status" value="3"/>
</dbReference>
<dbReference type="InterPro" id="IPR032821">
    <property type="entry name" value="PKS_assoc"/>
</dbReference>
<dbReference type="Pfam" id="PF16197">
    <property type="entry name" value="KAsynt_C_assoc"/>
    <property type="match status" value="2"/>
</dbReference>
<dbReference type="PROSITE" id="PS52004">
    <property type="entry name" value="KS3_2"/>
    <property type="match status" value="2"/>
</dbReference>
<protein>
    <submittedName>
        <fullName evidence="11">Beta-ketoacyl synthase N-terminal-like domain-containing protein</fullName>
    </submittedName>
</protein>
<dbReference type="InterPro" id="IPR014030">
    <property type="entry name" value="Ketoacyl_synth_N"/>
</dbReference>
<keyword evidence="1" id="KW-0596">Phosphopantetheine</keyword>
<dbReference type="Pfam" id="PF02801">
    <property type="entry name" value="Ketoacyl-synt_C"/>
    <property type="match status" value="2"/>
</dbReference>
<dbReference type="CDD" id="cd00833">
    <property type="entry name" value="PKS"/>
    <property type="match status" value="2"/>
</dbReference>
<dbReference type="GO" id="GO:0031177">
    <property type="term" value="F:phosphopantetheine binding"/>
    <property type="evidence" value="ECO:0007669"/>
    <property type="project" value="InterPro"/>
</dbReference>
<evidence type="ECO:0000313" key="12">
    <source>
        <dbReference type="Proteomes" id="UP001289581"/>
    </source>
</evidence>
<evidence type="ECO:0000313" key="11">
    <source>
        <dbReference type="EMBL" id="MEA1303736.1"/>
    </source>
</evidence>
<dbReference type="Pfam" id="PF00550">
    <property type="entry name" value="PP-binding"/>
    <property type="match status" value="3"/>
</dbReference>
<dbReference type="GO" id="GO:0004312">
    <property type="term" value="F:fatty acid synthase activity"/>
    <property type="evidence" value="ECO:0007669"/>
    <property type="project" value="TreeGrafter"/>
</dbReference>
<evidence type="ECO:0000256" key="6">
    <source>
        <dbReference type="ARBA" id="ARBA00023157"/>
    </source>
</evidence>
<dbReference type="Gene3D" id="1.10.1240.100">
    <property type="match status" value="1"/>
</dbReference>
<keyword evidence="5" id="KW-0443">Lipid metabolism</keyword>
<dbReference type="InterPro" id="IPR036736">
    <property type="entry name" value="ACP-like_sf"/>
</dbReference>
<keyword evidence="3" id="KW-0808">Transferase</keyword>
<dbReference type="PANTHER" id="PTHR43775">
    <property type="entry name" value="FATTY ACID SYNTHASE"/>
    <property type="match status" value="1"/>
</dbReference>
<dbReference type="PANTHER" id="PTHR43775:SF37">
    <property type="entry name" value="SI:DKEY-61P9.11"/>
    <property type="match status" value="1"/>
</dbReference>
<evidence type="ECO:0000256" key="3">
    <source>
        <dbReference type="ARBA" id="ARBA00022679"/>
    </source>
</evidence>
<reference evidence="11 12" key="1">
    <citation type="submission" date="2023-06" db="EMBL/GenBank/DDBJ databases">
        <title>Actinomyces orist ORNL 0101 HMT-893 genome.</title>
        <authorList>
            <person name="Johnston C.D."/>
            <person name="Chen T."/>
            <person name="Dewhirst F.E."/>
        </authorList>
    </citation>
    <scope>NUCLEOTIDE SEQUENCE [LARGE SCALE GENOMIC DNA]</scope>
    <source>
        <strain evidence="11 12">ORNL 0101</strain>
    </source>
</reference>
<evidence type="ECO:0000256" key="7">
    <source>
        <dbReference type="ARBA" id="ARBA00023268"/>
    </source>
</evidence>
<dbReference type="Gene3D" id="3.30.70.3290">
    <property type="match status" value="2"/>
</dbReference>
<dbReference type="InterPro" id="IPR020806">
    <property type="entry name" value="PKS_PP-bd"/>
</dbReference>
<evidence type="ECO:0000256" key="5">
    <source>
        <dbReference type="ARBA" id="ARBA00023098"/>
    </source>
</evidence>
<dbReference type="InterPro" id="IPR014043">
    <property type="entry name" value="Acyl_transferase_dom"/>
</dbReference>
<keyword evidence="7" id="KW-0511">Multifunctional enzyme</keyword>
<dbReference type="InterPro" id="IPR020841">
    <property type="entry name" value="PKS_Beta-ketoAc_synthase_dom"/>
</dbReference>
<evidence type="ECO:0000256" key="4">
    <source>
        <dbReference type="ARBA" id="ARBA00022832"/>
    </source>
</evidence>
<keyword evidence="12" id="KW-1185">Reference proteome</keyword>
<dbReference type="InterPro" id="IPR057326">
    <property type="entry name" value="KR_dom"/>
</dbReference>
<dbReference type="Gene3D" id="1.10.1200.10">
    <property type="entry name" value="ACP-like"/>
    <property type="match status" value="2"/>
</dbReference>
<dbReference type="SUPFAM" id="SSF52151">
    <property type="entry name" value="FabD/lysophospholipase-like"/>
    <property type="match status" value="1"/>
</dbReference>
<evidence type="ECO:0000259" key="10">
    <source>
        <dbReference type="PROSITE" id="PS52004"/>
    </source>
</evidence>
<dbReference type="Gene3D" id="3.40.366.10">
    <property type="entry name" value="Malonyl-Coenzyme A Acyl Carrier Protein, domain 2"/>
    <property type="match status" value="1"/>
</dbReference>
<dbReference type="InterPro" id="IPR001227">
    <property type="entry name" value="Ac_transferase_dom_sf"/>
</dbReference>
<evidence type="ECO:0000256" key="8">
    <source>
        <dbReference type="SAM" id="MobiDB-lite"/>
    </source>
</evidence>
<dbReference type="PROSITE" id="PS00606">
    <property type="entry name" value="KS3_1"/>
    <property type="match status" value="1"/>
</dbReference>
<feature type="domain" description="Carrier" evidence="9">
    <location>
        <begin position="3050"/>
        <end position="3125"/>
    </location>
</feature>
<dbReference type="Pfam" id="PF00698">
    <property type="entry name" value="Acyl_transf_1"/>
    <property type="match status" value="1"/>
</dbReference>
<sequence>MHEHQQRRQTNGIPQPKMWLVQRVAKQLKCAEEEIDSLTPLSDLGLESTEMMQIMGEIEDIWSIEIPTSLLYDIRTIEGLANYIETGDCNNDERIDVLPAKKRMHIRQNVINDEDPVCITGMSARFPGADGIRAFWDLLIKGETISQPVPSERWDSIRLVHANSSHPGTSYTNKIAPVERMTSFDRKYFGLSYREAFFMDPQQRIALQIARQALDDAGVVRDQHEVLNTGVFIGMMALSQYAIVLREKLGEDALDDPYFSLGTSASVTAGRISYLLNLRGPSLVVDTACSSSLVALDTAIKNIKQGSCRNALVVGVNAVLHPDSLRQGSKMRMLSPSGRCWTFDAKADGFLLGEGCGAVYLERMSDAVRNGHRIDAVILGSAVNQDGRSNGITAPNRSAQVAVINSALTSAGVDPWEVDYVEAHGTGTVLGDTIEIDALSEAYGIKRKSPLYIGAVKTNIGHLAGAAGMAGLIKTVLAMKQGVIPPNRNYETPNPRIHWESRDFALPLNAVPWDAGSESGRVAGISSFGWSGTNSHVLLCDVEAFVTRMSRGGDRGKTSALMELRDKSPVCRSGDTVIPLSAATSSSLIDYAKVLATEIEKNDDQISAISQTLKAYRESLTHRAVVAGDRADDLVQALRELTDADVTDTRASRQRTPYGVFVFPGAGHDNQQSIRILYEAHPGFRQAIDQCVEAGRVLEPEVDVAAILGIRESEKDTSQSTLATHLLAFCAGYASAKMWEYDGVTPDAVIGYSIGELSAAAWTGVFSIEDGVRLVCERARVLETASDGYMLVAAADYNRLSRIVSYPMGEVVIKAGPHATVVAGSEKMADEAESLIRKAGIAVSRLQTHLPMHSSIIGSEVGSELRQVCAKVSYRDSRIPIFAGLSGKCLKSKKTLDETYWTEHACKPVDFARSVQNAAEAASLSERSLCFFDMGTGEIGSMAMQVVFSRREKATCFRTMRTQMDKIAEDDGIYEESLWRAWVKGFDVDVTERIDVIPYSLPQYRFDEEQLWPSGVSEPASAQSNRAATDGNQIAGSVVELLAPGWTQSESVEIESNRDPEAVVLVGADNELGELVAAALADMLPSRSVVERFMDLSDREDSLSDVIDDAKKRVAANFEAGYASAARSTVVDIRALQHTTSGRTSQDFEANYLDVRNLCRSVLNCAPLGLLVLTPDAFSSRTGKSIRPSSRAALGPLLCTCQEHPDVICRLVDLEQATVDGVPLEMAARYVAQLVANEIELPSVGDVSPCVRYEGRRRLVRHLDPLGTGRTARDYDKPDTRQYRNIAIVGGLGRVGRALAGEMLRRHTPQCRVAVIGRLGGRPGDLWTEVERQGTTHAERLRWLDTTNQQYPGLCGIEGDVLDIASIRAALLRARSELGSVDLVIQAAGSTETSEFFLISSDQRDARTNSEAKVYGTNCLLSVLKDDLPGCPVVLMSSISTLLGGLGFSGYIAANAYLEALAESEPTGNRVLAIGWDTWRDTLKPELPQSNASANIRRQHALGTREAMEALFVALASEHRVVMVSAGDMTSRLHDSVRLGISSNARQSVVQLGVSEHRTDPRNTDLSTSSIRNTVRRAWSEALGEDSPSDDVNFFDAGGNSLVGVQLVETISRDFDISVPIASLYESPTISRMTKMIEEKLSKSLDMPAGVKGRYSRSQNMSDPSSEKVAWSLDTSTSDYCEQLGCESTPSRTIPNEQQCVAIIGMSCRFPGADSVDEYWRNLVEGVESFSEFPENGSQGGLTRSSVDKGRGRYINRRPILRDIRQWDAEAFGVSPFEASITDPQQRVFLELAWEALESAGYPAHGTDCVTGVFAGSNISTYLLNNLMSNSDVRNKMNDYQVELTNDKDALPLKVSYRLNLTGPSVAVQTFCSTGLVAAHQAIRSLRDRECDMALAGGMSIRVPDHVGYIYQNGSMESADGKVRAFDRRASGTVFGDGGGVVILKRYEDAVKDHDNILAVVRGSAVNNDGAVKAGFTAPSVQGQVEAIQKALQDAQCTADEVGYIEAHGTGTAIGDPIEYEALSRIYGSGRTGRPCVLGSVKPNIGHLDRASGIAGLIKAVQMVRNRTIPPLINFSAPNPHLDSQTVCFDFVVEKSTWVSSGQPMRIAINSLGMGGTNAHMLIEEAPKMQRQPEIDSPHIVTVSATTSDGLLLLLAQLENVLSSSQARLDDIAFTLNHGRDHWSLRAGWVVSSTSELLQELKVAVEAPQSGKEPVPDIDKVVLVLDGGLGGVTAAVEEVLTTPSFVDISGLDAAVQEADQRGMTGVLELIRELMDDPKARRVESQPLGCAEQHMLSVLIDYMILDMLVDAGVPLCTVLAAGPGNLAASVYFGQMEWEDVFAYVLDRHPEVSASQTDCGSDQPEDWRRWTYDGDSGWCRDKFDSYNETVDVRTSCATYASDEADNTARISGTASPEVHQGDSTILTVFPSRDWVGYKRYPLRSGLLAVWLRGADIASSRLLRSDGHRIALPTFPFNRATHWIDAPAFDVEMGHADVADSNVEDPLNEIEQIVRRPWPRWFYEPRWDRVAMLRSTSCRTLEGRRVLLLLPQDRTVAQQIVEDCQCLSGLRPCTVMVGDSTRSLSATDFEVDRNDVVSGLTTTLHSLAVAGEIDDILHCWSYGDAHPHDEELAQGPYSLTAIAAWLATRRAKGNIRVTVLATGGLGQDGDAGGRVPVRAMLAGLLKGMSFELEGCATRYIDVDRYQGDLGAFMTTAWVENETSKPTHLVVRCSEAWNRSWEETTITGSGAECNVDGGNARIECDGGMYLITGGTGGLGIEMAIRLAEGGARKIVLVGRDSANIIEHPDGTWASCDEIQSSRIDRIGAAIQTMRAYGADVEVVSCDIRDKDAVACLFRSESFENLRGIVHAAGVPGGALVQASGQEEYGRVMAAKVLGTLNLLNAVRDLENSDSVQWIVQFASLACITGGGPGQAIYAAANSCMAAIGETYTDLPVKTIFWDEWKWDAWLAADVKVADSAVGRRLSEIRRRVGLSFDEGWAAMVTALKLEARNVIVSTRPLQQLIDASSRMTLSQLLNNNIEQVSGRRKKFSNVDSADLDNTVLEVLRSILGVPSLSLDDDFFDMGGNSLLAIQVAADLSDSYGIELNPGDMYSYRTARDITEWAKKNSSNGHSEVLSVEEGSRRGSARRAARSTRLAQTRADAERKED</sequence>
<feature type="domain" description="Carrier" evidence="9">
    <location>
        <begin position="11"/>
        <end position="88"/>
    </location>
</feature>
<dbReference type="SMART" id="SM00827">
    <property type="entry name" value="PKS_AT"/>
    <property type="match status" value="1"/>
</dbReference>
<dbReference type="FunFam" id="3.40.47.10:FF:000042">
    <property type="entry name" value="Polyketide synthase Pks13"/>
    <property type="match status" value="1"/>
</dbReference>
<dbReference type="InterPro" id="IPR050091">
    <property type="entry name" value="PKS_NRPS_Biosynth_Enz"/>
</dbReference>
<dbReference type="PROSITE" id="PS50075">
    <property type="entry name" value="CARRIER"/>
    <property type="match status" value="3"/>
</dbReference>
<keyword evidence="2" id="KW-0597">Phosphoprotein</keyword>
<dbReference type="EMBL" id="JAXBCZ010000001">
    <property type="protein sequence ID" value="MEA1303736.1"/>
    <property type="molecule type" value="Genomic_DNA"/>
</dbReference>
<dbReference type="SMART" id="SM00825">
    <property type="entry name" value="PKS_KS"/>
    <property type="match status" value="2"/>
</dbReference>
<dbReference type="InterPro" id="IPR006162">
    <property type="entry name" value="Ppantetheine_attach_site"/>
</dbReference>
<keyword evidence="4" id="KW-0276">Fatty acid metabolism</keyword>
<feature type="domain" description="Ketosynthase family 3 (KS3)" evidence="10">
    <location>
        <begin position="114"/>
        <end position="541"/>
    </location>
</feature>
<dbReference type="Pfam" id="PF00109">
    <property type="entry name" value="ketoacyl-synt"/>
    <property type="match status" value="2"/>
</dbReference>
<dbReference type="GO" id="GO:0004315">
    <property type="term" value="F:3-oxoacyl-[acyl-carrier-protein] synthase activity"/>
    <property type="evidence" value="ECO:0007669"/>
    <property type="project" value="InterPro"/>
</dbReference>
<feature type="region of interest" description="Disordered" evidence="8">
    <location>
        <begin position="3122"/>
        <end position="3165"/>
    </location>
</feature>
<dbReference type="InterPro" id="IPR014031">
    <property type="entry name" value="Ketoacyl_synth_C"/>
</dbReference>
<keyword evidence="6" id="KW-1015">Disulfide bond</keyword>
<dbReference type="SUPFAM" id="SSF47336">
    <property type="entry name" value="ACP-like"/>
    <property type="match status" value="3"/>
</dbReference>
<dbReference type="InterPro" id="IPR016035">
    <property type="entry name" value="Acyl_Trfase/lysoPLipase"/>
</dbReference>
<dbReference type="InterPro" id="IPR019742">
    <property type="entry name" value="MacrogloblnA2_CS"/>
</dbReference>
<organism evidence="11 12">
    <name type="scientific">Actinomyces oris</name>
    <dbReference type="NCBI Taxonomy" id="544580"/>
    <lineage>
        <taxon>Bacteria</taxon>
        <taxon>Bacillati</taxon>
        <taxon>Actinomycetota</taxon>
        <taxon>Actinomycetes</taxon>
        <taxon>Actinomycetales</taxon>
        <taxon>Actinomycetaceae</taxon>
        <taxon>Actinomyces</taxon>
    </lineage>
</organism>
<dbReference type="InterPro" id="IPR018201">
    <property type="entry name" value="Ketoacyl_synth_AS"/>
</dbReference>
<dbReference type="SUPFAM" id="SSF53901">
    <property type="entry name" value="Thiolase-like"/>
    <property type="match status" value="2"/>
</dbReference>
<dbReference type="SMART" id="SM00822">
    <property type="entry name" value="PKS_KR"/>
    <property type="match status" value="2"/>
</dbReference>
<dbReference type="InterPro" id="IPR013968">
    <property type="entry name" value="PKS_KR"/>
</dbReference>
<dbReference type="Proteomes" id="UP001289581">
    <property type="component" value="Unassembled WGS sequence"/>
</dbReference>
<feature type="domain" description="Carrier" evidence="9">
    <location>
        <begin position="1566"/>
        <end position="1641"/>
    </location>
</feature>
<dbReference type="PROSITE" id="PS00012">
    <property type="entry name" value="PHOSPHOPANTETHEINE"/>
    <property type="match status" value="2"/>
</dbReference>
<feature type="domain" description="Ketosynthase family 3 (KS3)" evidence="10">
    <location>
        <begin position="1698"/>
        <end position="2125"/>
    </location>
</feature>
<evidence type="ECO:0000256" key="1">
    <source>
        <dbReference type="ARBA" id="ARBA00022450"/>
    </source>
</evidence>
<dbReference type="Gene3D" id="3.40.47.10">
    <property type="match status" value="2"/>
</dbReference>
<evidence type="ECO:0000259" key="9">
    <source>
        <dbReference type="PROSITE" id="PS50075"/>
    </source>
</evidence>